<dbReference type="EMBL" id="OB661069">
    <property type="protein sequence ID" value="CAD7227207.1"/>
    <property type="molecule type" value="Genomic_DNA"/>
</dbReference>
<gene>
    <name evidence="8" type="ORF">CTOB1V02_LOCUS5116</name>
</gene>
<organism evidence="8">
    <name type="scientific">Cyprideis torosa</name>
    <dbReference type="NCBI Taxonomy" id="163714"/>
    <lineage>
        <taxon>Eukaryota</taxon>
        <taxon>Metazoa</taxon>
        <taxon>Ecdysozoa</taxon>
        <taxon>Arthropoda</taxon>
        <taxon>Crustacea</taxon>
        <taxon>Oligostraca</taxon>
        <taxon>Ostracoda</taxon>
        <taxon>Podocopa</taxon>
        <taxon>Podocopida</taxon>
        <taxon>Cytherocopina</taxon>
        <taxon>Cytheroidea</taxon>
        <taxon>Cytherideidae</taxon>
        <taxon>Cyprideis</taxon>
    </lineage>
</organism>
<sequence>MTDAAALGFLDDEERAKIRHPVVVGFHLGFRISALVMYLLCGWFVSSFITSFVLIVLLLSADFWTVKNVTGRLLVGLRWWNYIDENGESHWVFESRKGRLQGVVNPNEARVFWLGLIICPFIWAAFFILAFFGGKFKWMMIVAIALALHGANLYGYFKCKMGADTPVSTAVTGFFGLFCHGLTKRWHHIQRIPGMSQEMSPDDLWLFGSPWAPPPWMKSNGDFEGAGYLLPPYWQPWAEYFVNESIFHFKVLADPETAKYVAGIAVHWYIDFLIPAQVLTDTHNLLPDYFLLYTESCEGYLPLTENVKLGSWNRANSYAVNILQCSHAVITKELGAVRAVVPLTLGPRGGRSTVLPSRVSGITARTAPSSLVMTALANAGSMLVNCPNWAGNLVDAPIIVNPTANEFYKQPMYYAMGHFSKFLPRERDLVGLDPESSRIAFFSSAADVEEEQRVDIRIEVLKQFPRITFENRLLDAHCYILKNWVLRDFLREEKSLAMLKGEVIPKLVALQFDKKENGKEDNDGSVLGNGIMQDSTAFIRSPWTDHSGGCDDPYFGQSVRCYALISETGTPCFRCNSLPSYWEACRNWESIWQAMGHKESKIQGIVVDEKLVDKHSLVDKGAKLGSMVSLKHTVVGKRCNVGKLSKLVNCVIFDNVTIGANVHLSDSIVCASATIEDDCELKQVIVCAEQTVSKASKLKMEVITDGSRYMEI</sequence>
<accession>A0A7R8W927</accession>
<dbReference type="Gene3D" id="2.160.10.10">
    <property type="entry name" value="Hexapeptide repeat proteins"/>
    <property type="match status" value="1"/>
</dbReference>
<evidence type="ECO:0000259" key="6">
    <source>
        <dbReference type="Pfam" id="PF02055"/>
    </source>
</evidence>
<reference evidence="8" key="1">
    <citation type="submission" date="2020-11" db="EMBL/GenBank/DDBJ databases">
        <authorList>
            <person name="Tran Van P."/>
        </authorList>
    </citation>
    <scope>NUCLEOTIDE SEQUENCE</scope>
</reference>
<evidence type="ECO:0000259" key="7">
    <source>
        <dbReference type="Pfam" id="PF25087"/>
    </source>
</evidence>
<keyword evidence="3" id="KW-0812">Transmembrane</keyword>
<dbReference type="Pfam" id="PF02055">
    <property type="entry name" value="Glyco_hydro_30"/>
    <property type="match status" value="2"/>
</dbReference>
<proteinExistence type="inferred from homology"/>
<evidence type="ECO:0000256" key="1">
    <source>
        <dbReference type="ARBA" id="ARBA00004141"/>
    </source>
</evidence>
<dbReference type="InterPro" id="IPR008564">
    <property type="entry name" value="TVP23-like"/>
</dbReference>
<evidence type="ECO:0000313" key="8">
    <source>
        <dbReference type="EMBL" id="CAD7227207.1"/>
    </source>
</evidence>
<keyword evidence="5" id="KW-0472">Membrane</keyword>
<dbReference type="GO" id="GO:0016192">
    <property type="term" value="P:vesicle-mediated transport"/>
    <property type="evidence" value="ECO:0007669"/>
    <property type="project" value="TreeGrafter"/>
</dbReference>
<dbReference type="OrthoDB" id="2151161at2759"/>
<dbReference type="InterPro" id="IPR056729">
    <property type="entry name" value="GMPPB_C"/>
</dbReference>
<dbReference type="AlphaFoldDB" id="A0A7R8W927"/>
<dbReference type="Gene3D" id="3.20.20.80">
    <property type="entry name" value="Glycosidases"/>
    <property type="match status" value="3"/>
</dbReference>
<keyword evidence="4" id="KW-1133">Transmembrane helix</keyword>
<dbReference type="SUPFAM" id="SSF51445">
    <property type="entry name" value="(Trans)glycosidases"/>
    <property type="match status" value="2"/>
</dbReference>
<dbReference type="GO" id="GO:0009306">
    <property type="term" value="P:protein secretion"/>
    <property type="evidence" value="ECO:0007669"/>
    <property type="project" value="TreeGrafter"/>
</dbReference>
<evidence type="ECO:0000256" key="5">
    <source>
        <dbReference type="ARBA" id="ARBA00023136"/>
    </source>
</evidence>
<protein>
    <recommendedName>
        <fullName evidence="9">Golgi apparatus membrane protein TVP23 homolog</fullName>
    </recommendedName>
</protein>
<evidence type="ECO:0008006" key="9">
    <source>
        <dbReference type="Google" id="ProtNLM"/>
    </source>
</evidence>
<dbReference type="PANTHER" id="PTHR13019">
    <property type="entry name" value="GOLGI APPARATUS MEMBRANE PROTEIN TVP23"/>
    <property type="match status" value="1"/>
</dbReference>
<dbReference type="InterPro" id="IPR011004">
    <property type="entry name" value="Trimer_LpxA-like_sf"/>
</dbReference>
<evidence type="ECO:0000256" key="2">
    <source>
        <dbReference type="ARBA" id="ARBA00005467"/>
    </source>
</evidence>
<dbReference type="InterPro" id="IPR017853">
    <property type="entry name" value="GH"/>
</dbReference>
<comment type="similarity">
    <text evidence="2">Belongs to the TVP23 family.</text>
</comment>
<dbReference type="GO" id="GO:0000139">
    <property type="term" value="C:Golgi membrane"/>
    <property type="evidence" value="ECO:0007669"/>
    <property type="project" value="TreeGrafter"/>
</dbReference>
<dbReference type="Pfam" id="PF25087">
    <property type="entry name" value="GMPPB_C"/>
    <property type="match status" value="1"/>
</dbReference>
<feature type="domain" description="Glycosyl hydrolase family 30 TIM-barrel" evidence="6">
    <location>
        <begin position="386"/>
        <end position="423"/>
    </location>
</feature>
<evidence type="ECO:0000256" key="4">
    <source>
        <dbReference type="ARBA" id="ARBA00022989"/>
    </source>
</evidence>
<dbReference type="InterPro" id="IPR033453">
    <property type="entry name" value="Glyco_hydro_30_TIM-barrel"/>
</dbReference>
<dbReference type="PANTHER" id="PTHR13019:SF25">
    <property type="entry name" value="GOLGI APPARATUS MEMBRANE PROTEIN TVP23 HOMOLOG"/>
    <property type="match status" value="1"/>
</dbReference>
<feature type="domain" description="Glycosyl hydrolase family 30 TIM-barrel" evidence="6">
    <location>
        <begin position="251"/>
        <end position="327"/>
    </location>
</feature>
<feature type="domain" description="Mannose-1-phosphate guanyltransferase C-terminal" evidence="7">
    <location>
        <begin position="610"/>
        <end position="692"/>
    </location>
</feature>
<dbReference type="Pfam" id="PF05832">
    <property type="entry name" value="DUF846"/>
    <property type="match status" value="1"/>
</dbReference>
<dbReference type="SUPFAM" id="SSF51161">
    <property type="entry name" value="Trimeric LpxA-like enzymes"/>
    <property type="match status" value="1"/>
</dbReference>
<comment type="subcellular location">
    <subcellularLocation>
        <location evidence="1">Membrane</location>
        <topology evidence="1">Multi-pass membrane protein</topology>
    </subcellularLocation>
</comment>
<evidence type="ECO:0000256" key="3">
    <source>
        <dbReference type="ARBA" id="ARBA00022692"/>
    </source>
</evidence>
<name>A0A7R8W927_9CRUS</name>